<dbReference type="SUPFAM" id="SSF100950">
    <property type="entry name" value="NagB/RpiA/CoA transferase-like"/>
    <property type="match status" value="1"/>
</dbReference>
<protein>
    <recommendedName>
        <fullName evidence="5">5-formyltetrahydrofolate cyclo-ligase</fullName>
        <ecNumber evidence="5">6.3.3.2</ecNumber>
    </recommendedName>
</protein>
<feature type="binding site" evidence="6">
    <location>
        <position position="60"/>
    </location>
    <ligand>
        <name>substrate</name>
    </ligand>
</feature>
<name>A0A1Y1HTE9_KLENI</name>
<feature type="binding site" evidence="6">
    <location>
        <position position="67"/>
    </location>
    <ligand>
        <name>substrate</name>
    </ligand>
</feature>
<dbReference type="PANTHER" id="PTHR23407">
    <property type="entry name" value="ATPASE INHIBITOR/5-FORMYLTETRAHYDROFOLATE CYCLO-LIGASE"/>
    <property type="match status" value="1"/>
</dbReference>
<dbReference type="STRING" id="105231.A0A1Y1HTE9"/>
<keyword evidence="3 6" id="KW-0067">ATP-binding</keyword>
<keyword evidence="8" id="KW-0436">Ligase</keyword>
<dbReference type="GO" id="GO:0005524">
    <property type="term" value="F:ATP binding"/>
    <property type="evidence" value="ECO:0007669"/>
    <property type="project" value="UniProtKB-KW"/>
</dbReference>
<evidence type="ECO:0000313" key="8">
    <source>
        <dbReference type="EMBL" id="GAQ81403.1"/>
    </source>
</evidence>
<dbReference type="EMBL" id="DF237028">
    <property type="protein sequence ID" value="GAQ81403.1"/>
    <property type="molecule type" value="Genomic_DNA"/>
</dbReference>
<proteinExistence type="inferred from homology"/>
<evidence type="ECO:0000256" key="2">
    <source>
        <dbReference type="ARBA" id="ARBA00022741"/>
    </source>
</evidence>
<reference evidence="8 9" key="1">
    <citation type="journal article" date="2014" name="Nat. Commun.">
        <title>Klebsormidium flaccidum genome reveals primary factors for plant terrestrial adaptation.</title>
        <authorList>
            <person name="Hori K."/>
            <person name="Maruyama F."/>
            <person name="Fujisawa T."/>
            <person name="Togashi T."/>
            <person name="Yamamoto N."/>
            <person name="Seo M."/>
            <person name="Sato S."/>
            <person name="Yamada T."/>
            <person name="Mori H."/>
            <person name="Tajima N."/>
            <person name="Moriyama T."/>
            <person name="Ikeuchi M."/>
            <person name="Watanabe M."/>
            <person name="Wada H."/>
            <person name="Kobayashi K."/>
            <person name="Saito M."/>
            <person name="Masuda T."/>
            <person name="Sasaki-Sekimoto Y."/>
            <person name="Mashiguchi K."/>
            <person name="Awai K."/>
            <person name="Shimojima M."/>
            <person name="Masuda S."/>
            <person name="Iwai M."/>
            <person name="Nobusawa T."/>
            <person name="Narise T."/>
            <person name="Kondo S."/>
            <person name="Saito H."/>
            <person name="Sato R."/>
            <person name="Murakawa M."/>
            <person name="Ihara Y."/>
            <person name="Oshima-Yamada Y."/>
            <person name="Ohtaka K."/>
            <person name="Satoh M."/>
            <person name="Sonobe K."/>
            <person name="Ishii M."/>
            <person name="Ohtani R."/>
            <person name="Kanamori-Sato M."/>
            <person name="Honoki R."/>
            <person name="Miyazaki D."/>
            <person name="Mochizuki H."/>
            <person name="Umetsu J."/>
            <person name="Higashi K."/>
            <person name="Shibata D."/>
            <person name="Kamiya Y."/>
            <person name="Sato N."/>
            <person name="Nakamura Y."/>
            <person name="Tabata S."/>
            <person name="Ida S."/>
            <person name="Kurokawa K."/>
            <person name="Ohta H."/>
        </authorList>
    </citation>
    <scope>NUCLEOTIDE SEQUENCE [LARGE SCALE GENOMIC DNA]</scope>
    <source>
        <strain evidence="8 9">NIES-2285</strain>
    </source>
</reference>
<dbReference type="EC" id="6.3.3.2" evidence="5"/>
<dbReference type="OrthoDB" id="2015992at2759"/>
<dbReference type="InterPro" id="IPR037171">
    <property type="entry name" value="NagB/RpiA_transferase-like"/>
</dbReference>
<evidence type="ECO:0000256" key="3">
    <source>
        <dbReference type="ARBA" id="ARBA00022840"/>
    </source>
</evidence>
<comment type="similarity">
    <text evidence="1">Belongs to the 5-formyltetrahydrofolate cyclo-ligase family.</text>
</comment>
<dbReference type="OMA" id="VLESEWY"/>
<dbReference type="Gene3D" id="3.40.50.10420">
    <property type="entry name" value="NagB/RpiA/CoA transferase-like"/>
    <property type="match status" value="1"/>
</dbReference>
<dbReference type="Pfam" id="PF01812">
    <property type="entry name" value="5-FTHF_cyc-lig"/>
    <property type="match status" value="1"/>
</dbReference>
<evidence type="ECO:0000256" key="1">
    <source>
        <dbReference type="ARBA" id="ARBA00010638"/>
    </source>
</evidence>
<dbReference type="Proteomes" id="UP000054558">
    <property type="component" value="Unassembled WGS sequence"/>
</dbReference>
<sequence length="143" mass="16278">MSSLPPAESLVAEKKASRNVVKKELRQLSKEQRQAEDEAIQRHVLDMDFFQKARRVCAYLACEPLREVDTKRIVPAALSQGKVLYVPRVEDRAAHMRMLRIEDPDNDTERNSMGIAEPTPLLRDGQPHNIALLVPQAGRLLER</sequence>
<evidence type="ECO:0000256" key="4">
    <source>
        <dbReference type="ARBA" id="ARBA00036539"/>
    </source>
</evidence>
<feature type="binding site" evidence="6">
    <location>
        <begin position="14"/>
        <end position="18"/>
    </location>
    <ligand>
        <name>ATP</name>
        <dbReference type="ChEBI" id="CHEBI:30616"/>
    </ligand>
</feature>
<accession>A0A1Y1HTE9</accession>
<keyword evidence="9" id="KW-1185">Reference proteome</keyword>
<evidence type="ECO:0000256" key="6">
    <source>
        <dbReference type="PIRSR" id="PIRSR006806-1"/>
    </source>
</evidence>
<evidence type="ECO:0000256" key="7">
    <source>
        <dbReference type="SAM" id="Coils"/>
    </source>
</evidence>
<dbReference type="PANTHER" id="PTHR23407:SF1">
    <property type="entry name" value="5-FORMYLTETRAHYDROFOLATE CYCLO-LIGASE"/>
    <property type="match status" value="1"/>
</dbReference>
<evidence type="ECO:0000256" key="5">
    <source>
        <dbReference type="ARBA" id="ARBA00038966"/>
    </source>
</evidence>
<evidence type="ECO:0000313" key="9">
    <source>
        <dbReference type="Proteomes" id="UP000054558"/>
    </source>
</evidence>
<dbReference type="GO" id="GO:0030272">
    <property type="term" value="F:5-formyltetrahydrofolate cyclo-ligase activity"/>
    <property type="evidence" value="ECO:0007669"/>
    <property type="project" value="UniProtKB-EC"/>
</dbReference>
<comment type="catalytic activity">
    <reaction evidence="4">
        <text>(6S)-5-formyl-5,6,7,8-tetrahydrofolate + ATP = (6R)-5,10-methenyltetrahydrofolate + ADP + phosphate</text>
        <dbReference type="Rhea" id="RHEA:10488"/>
        <dbReference type="ChEBI" id="CHEBI:30616"/>
        <dbReference type="ChEBI" id="CHEBI:43474"/>
        <dbReference type="ChEBI" id="CHEBI:57455"/>
        <dbReference type="ChEBI" id="CHEBI:57457"/>
        <dbReference type="ChEBI" id="CHEBI:456216"/>
        <dbReference type="EC" id="6.3.3.2"/>
    </reaction>
</comment>
<organism evidence="8 9">
    <name type="scientific">Klebsormidium nitens</name>
    <name type="common">Green alga</name>
    <name type="synonym">Ulothrix nitens</name>
    <dbReference type="NCBI Taxonomy" id="105231"/>
    <lineage>
        <taxon>Eukaryota</taxon>
        <taxon>Viridiplantae</taxon>
        <taxon>Streptophyta</taxon>
        <taxon>Klebsormidiophyceae</taxon>
        <taxon>Klebsormidiales</taxon>
        <taxon>Klebsormidiaceae</taxon>
        <taxon>Klebsormidium</taxon>
    </lineage>
</organism>
<keyword evidence="2 6" id="KW-0547">Nucleotide-binding</keyword>
<dbReference type="AlphaFoldDB" id="A0A1Y1HTE9"/>
<keyword evidence="7" id="KW-0175">Coiled coil</keyword>
<feature type="coiled-coil region" evidence="7">
    <location>
        <begin position="11"/>
        <end position="38"/>
    </location>
</feature>
<dbReference type="PIRSF" id="PIRSF006806">
    <property type="entry name" value="FTHF_cligase"/>
    <property type="match status" value="1"/>
</dbReference>
<dbReference type="InterPro" id="IPR024185">
    <property type="entry name" value="FTHF_cligase-like_sf"/>
</dbReference>
<dbReference type="InterPro" id="IPR002698">
    <property type="entry name" value="FTHF_cligase"/>
</dbReference>
<gene>
    <name evidence="8" type="ORF">KFL_000790280</name>
</gene>